<feature type="region of interest" description="Disordered" evidence="1">
    <location>
        <begin position="575"/>
        <end position="597"/>
    </location>
</feature>
<dbReference type="EMBL" id="CP108170">
    <property type="protein sequence ID" value="WTQ78744.1"/>
    <property type="molecule type" value="Genomic_DNA"/>
</dbReference>
<evidence type="ECO:0000256" key="1">
    <source>
        <dbReference type="SAM" id="MobiDB-lite"/>
    </source>
</evidence>
<feature type="transmembrane region" description="Helical" evidence="2">
    <location>
        <begin position="37"/>
        <end position="58"/>
    </location>
</feature>
<proteinExistence type="predicted"/>
<feature type="region of interest" description="Disordered" evidence="1">
    <location>
        <begin position="425"/>
        <end position="445"/>
    </location>
</feature>
<name>A0AAU1M565_9ACTN</name>
<keyword evidence="2" id="KW-0472">Membrane</keyword>
<feature type="region of interest" description="Disordered" evidence="1">
    <location>
        <begin position="637"/>
        <end position="660"/>
    </location>
</feature>
<keyword evidence="2" id="KW-0812">Transmembrane</keyword>
<protein>
    <recommendedName>
        <fullName evidence="4">DUF2637 domain-containing protein</fullName>
    </recommendedName>
</protein>
<dbReference type="RefSeq" id="WP_331718251.1">
    <property type="nucleotide sequence ID" value="NZ_CP108170.1"/>
</dbReference>
<feature type="transmembrane region" description="Helical" evidence="2">
    <location>
        <begin position="119"/>
        <end position="139"/>
    </location>
</feature>
<gene>
    <name evidence="3" type="ORF">OG222_37035</name>
</gene>
<keyword evidence="3" id="KW-0614">Plasmid</keyword>
<evidence type="ECO:0000256" key="2">
    <source>
        <dbReference type="SAM" id="Phobius"/>
    </source>
</evidence>
<feature type="compositionally biased region" description="Basic and acidic residues" evidence="1">
    <location>
        <begin position="66"/>
        <end position="84"/>
    </location>
</feature>
<evidence type="ECO:0008006" key="4">
    <source>
        <dbReference type="Google" id="ProtNLM"/>
    </source>
</evidence>
<geneLocation type="plasmid" evidence="3">
    <name>unnamed1</name>
</geneLocation>
<organism evidence="3">
    <name type="scientific">Streptomyces sp. NBC_00148</name>
    <dbReference type="NCBI Taxonomy" id="2903626"/>
    <lineage>
        <taxon>Bacteria</taxon>
        <taxon>Bacillati</taxon>
        <taxon>Actinomycetota</taxon>
        <taxon>Actinomycetes</taxon>
        <taxon>Kitasatosporales</taxon>
        <taxon>Streptomycetaceae</taxon>
        <taxon>Streptomyces</taxon>
    </lineage>
</organism>
<sequence>MRHDQGTGTDPYWSAAGFSQLDWQAKAERFLNDAPTWVLLAVAGAVLITLLIAAFVTLSRSSKQKAERDKHHREAVASAREKDQPLPPKPLHMDPKPLIGGIAVSLNGLWGFAQDTVGLSFFFAVGFVSMFDILEMRLFSEMYRMADADPRRRWTRQLKLMRATAWGFVFASAAANVVHAPNVWAAPFLAAMPIGAAWVIYVPLQSALGGAEEDESTKRPEGTKPGPFRLASLLWRRLWAWGFRKAGLDVNDRADDMVRRARARDAADASYELRKALLEKRELMETVGTAVVPRARGKVSPEQKRLITLNKDLETKIRPKAQAALELADTQDPEQGLQLMQRMAWLTRADDVAMLDYGPDSTAMELLEELNIAANADFVKSRKRAQDADQKAAEAQEIRSNAEKAIKEAAEKLAAVEQVLEETRKQAEEAQKNAAADREAEEKSLRALREERARLESSDATAAQLYQKTADELDGLRGQLAGLDAERGKLRTAYSEVQRQAQEANEKALRLEGEQRELTVRLENLQLERARFETEATNAIKEAAEARNETEEARRELVRLQGQLIALEKVQQAVPARPSASPRVQANVDEDQKETREQIQEVLDSLTPEQRELSQRELAALIEPHVPVKADSIRRHLRAIARENQPDVPGQRPADDKDDE</sequence>
<keyword evidence="2" id="KW-1133">Transmembrane helix</keyword>
<feature type="region of interest" description="Disordered" evidence="1">
    <location>
        <begin position="66"/>
        <end position="90"/>
    </location>
</feature>
<dbReference type="AlphaFoldDB" id="A0AAU1M565"/>
<accession>A0AAU1M565</accession>
<feature type="transmembrane region" description="Helical" evidence="2">
    <location>
        <begin position="160"/>
        <end position="178"/>
    </location>
</feature>
<evidence type="ECO:0000313" key="3">
    <source>
        <dbReference type="EMBL" id="WTQ78744.1"/>
    </source>
</evidence>
<reference evidence="3" key="1">
    <citation type="submission" date="2022-10" db="EMBL/GenBank/DDBJ databases">
        <title>The complete genomes of actinobacterial strains from the NBC collection.</title>
        <authorList>
            <person name="Joergensen T.S."/>
            <person name="Alvarez Arevalo M."/>
            <person name="Sterndorff E.B."/>
            <person name="Faurdal D."/>
            <person name="Vuksanovic O."/>
            <person name="Mourched A.-S."/>
            <person name="Charusanti P."/>
            <person name="Shaw S."/>
            <person name="Blin K."/>
            <person name="Weber T."/>
        </authorList>
    </citation>
    <scope>NUCLEOTIDE SEQUENCE</scope>
    <source>
        <strain evidence="3">NBC_00148</strain>
        <plasmid evidence="3">unnamed1</plasmid>
    </source>
</reference>